<proteinExistence type="predicted"/>
<keyword evidence="2" id="KW-1185">Reference proteome</keyword>
<dbReference type="AlphaFoldDB" id="A0A2W1N0X8"/>
<name>A0A2W1N0X8_9FLAO</name>
<organism evidence="1 2">
    <name type="scientific">Putridiphycobacter roseus</name>
    <dbReference type="NCBI Taxonomy" id="2219161"/>
    <lineage>
        <taxon>Bacteria</taxon>
        <taxon>Pseudomonadati</taxon>
        <taxon>Bacteroidota</taxon>
        <taxon>Flavobacteriia</taxon>
        <taxon>Flavobacteriales</taxon>
        <taxon>Crocinitomicaceae</taxon>
        <taxon>Putridiphycobacter</taxon>
    </lineage>
</organism>
<evidence type="ECO:0000313" key="2">
    <source>
        <dbReference type="Proteomes" id="UP000249248"/>
    </source>
</evidence>
<dbReference type="Proteomes" id="UP000249248">
    <property type="component" value="Unassembled WGS sequence"/>
</dbReference>
<protein>
    <submittedName>
        <fullName evidence="1">Uncharacterized protein</fullName>
    </submittedName>
</protein>
<evidence type="ECO:0000313" key="1">
    <source>
        <dbReference type="EMBL" id="PZE17190.1"/>
    </source>
</evidence>
<gene>
    <name evidence="1" type="ORF">DNU06_07915</name>
</gene>
<accession>A0A2W1N0X8</accession>
<sequence>MKELIFKEGQELMILNPERSDKFHSVVNYGIVPGTGIIQIAMGSGAEFQFSFFDGEIPFDPTKMDSIRIEFEGIVTIRINI</sequence>
<dbReference type="RefSeq" id="WP_111062715.1">
    <property type="nucleotide sequence ID" value="NZ_JBHUCU010000016.1"/>
</dbReference>
<dbReference type="EMBL" id="QKSB01000004">
    <property type="protein sequence ID" value="PZE17190.1"/>
    <property type="molecule type" value="Genomic_DNA"/>
</dbReference>
<comment type="caution">
    <text evidence="1">The sequence shown here is derived from an EMBL/GenBank/DDBJ whole genome shotgun (WGS) entry which is preliminary data.</text>
</comment>
<reference evidence="1 2" key="1">
    <citation type="submission" date="2018-06" db="EMBL/GenBank/DDBJ databases">
        <title>The draft genome sequence of Crocinitomix sp. SM1701.</title>
        <authorList>
            <person name="Zhang X."/>
        </authorList>
    </citation>
    <scope>NUCLEOTIDE SEQUENCE [LARGE SCALE GENOMIC DNA]</scope>
    <source>
        <strain evidence="1 2">SM1701</strain>
    </source>
</reference>